<keyword evidence="9" id="KW-0233">DNA recombination</keyword>
<feature type="compositionally biased region" description="Pro residues" evidence="10">
    <location>
        <begin position="58"/>
        <end position="75"/>
    </location>
</feature>
<dbReference type="InterPro" id="IPR010285">
    <property type="entry name" value="DNA_helicase_pif1-like_DEAD"/>
</dbReference>
<organism evidence="14 15">
    <name type="scientific">Zalerion maritima</name>
    <dbReference type="NCBI Taxonomy" id="339359"/>
    <lineage>
        <taxon>Eukaryota</taxon>
        <taxon>Fungi</taxon>
        <taxon>Dikarya</taxon>
        <taxon>Ascomycota</taxon>
        <taxon>Pezizomycotina</taxon>
        <taxon>Sordariomycetes</taxon>
        <taxon>Lulworthiomycetidae</taxon>
        <taxon>Lulworthiales</taxon>
        <taxon>Lulworthiaceae</taxon>
        <taxon>Zalerion</taxon>
    </lineage>
</organism>
<dbReference type="PANTHER" id="PTHR47642">
    <property type="entry name" value="ATP-DEPENDENT DNA HELICASE"/>
    <property type="match status" value="1"/>
</dbReference>
<feature type="domain" description="DNA helicase Pif1-like DEAD-box helicase" evidence="12">
    <location>
        <begin position="148"/>
        <end position="312"/>
    </location>
</feature>
<dbReference type="Pfam" id="PF05970">
    <property type="entry name" value="PIF1"/>
    <property type="match status" value="1"/>
</dbReference>
<keyword evidence="6" id="KW-0238">DNA-binding</keyword>
<evidence type="ECO:0000313" key="15">
    <source>
        <dbReference type="Proteomes" id="UP001201980"/>
    </source>
</evidence>
<dbReference type="EMBL" id="JAKWBI020000467">
    <property type="protein sequence ID" value="KAJ2894691.1"/>
    <property type="molecule type" value="Genomic_DNA"/>
</dbReference>
<feature type="compositionally biased region" description="Pro residues" evidence="10">
    <location>
        <begin position="115"/>
        <end position="125"/>
    </location>
</feature>
<keyword evidence="2 9" id="KW-0227">DNA damage</keyword>
<evidence type="ECO:0000256" key="8">
    <source>
        <dbReference type="ARBA" id="ARBA00023235"/>
    </source>
</evidence>
<sequence>MMQVASGTHHLEDLDLESYYLGSPAPPPHCRTCTCFCHPPEQPQPDSERKPKLQAVSTPPPKPVNMDLPPLPTPPSGSQVWAPQQEIVTISSSPVPHPFDDAQELFVDAETDPDPYFPSSPPGPPGEDEELEDAPPKPPPPPPDEPPLSEEQEKLVNLILTGRNVFYTGAAGTGKSRVLREFVKKLRDKGKVVHVAAPTGKAALAVGGSTTWTYAGISPASIVTPLQKLRLRARGAKRTRQRIGETDCLVIDEVSMVENHQLERINHIMQASRSVPLYGKIQPYEAKENSGLPFGGCQVIVTGDFCQLPPVKAFQICLFCGVEMEHEEVDDGMDVITTHRCHQCHRAWPDSDKWAFKSMAWDLANFAHVELRTVHRQAGDPRFINILNNLRKGKPPSPEDSKLLMDPNRGVKTGNAIRLYPTKAEVSRWNEERFKYLKTEPVPFATHDSFIWNRAAHPWLESKGDRHRYDNSLKALNDHRFEPRVVLKRGMLVVLLSNLDLNAGLVNGSTGIICGFEPKTKVNPPEKQGSDDKQRSYTVDIINGQVREYISRPQVKVYPVVKFLNVPQPVIIFPECSTHELGHEQTPAAQGEQRASILCRTQIPLMAAWAMTTHKAQGMTLDRVIVDLSRAFEEGQVYVALSRATSLEGLKIEGNANGLLVGAGGNKDVNEWYREKFGDAHLDGEDGESTVWLSSQ</sequence>
<keyword evidence="5 9" id="KW-0067">ATP-binding</keyword>
<gene>
    <name evidence="14" type="ORF">MKZ38_007309</name>
</gene>
<evidence type="ECO:0000256" key="9">
    <source>
        <dbReference type="RuleBase" id="RU363044"/>
    </source>
</evidence>
<feature type="compositionally biased region" description="Pro residues" evidence="10">
    <location>
        <begin position="136"/>
        <end position="146"/>
    </location>
</feature>
<dbReference type="SUPFAM" id="SSF52540">
    <property type="entry name" value="P-loop containing nucleoside triphosphate hydrolases"/>
    <property type="match status" value="2"/>
</dbReference>
<dbReference type="Proteomes" id="UP001201980">
    <property type="component" value="Unassembled WGS sequence"/>
</dbReference>
<evidence type="ECO:0000259" key="12">
    <source>
        <dbReference type="Pfam" id="PF05970"/>
    </source>
</evidence>
<dbReference type="InterPro" id="IPR049163">
    <property type="entry name" value="Pif1-like_2B_dom"/>
</dbReference>
<feature type="domain" description="DNA helicase Pif1-like 2B" evidence="13">
    <location>
        <begin position="485"/>
        <end position="516"/>
    </location>
</feature>
<evidence type="ECO:0000256" key="1">
    <source>
        <dbReference type="ARBA" id="ARBA00022741"/>
    </source>
</evidence>
<comment type="similarity">
    <text evidence="9">Belongs to the helicase family.</text>
</comment>
<proteinExistence type="inferred from homology"/>
<evidence type="ECO:0000256" key="5">
    <source>
        <dbReference type="ARBA" id="ARBA00022840"/>
    </source>
</evidence>
<keyword evidence="1 9" id="KW-0547">Nucleotide-binding</keyword>
<evidence type="ECO:0000256" key="3">
    <source>
        <dbReference type="ARBA" id="ARBA00022801"/>
    </source>
</evidence>
<reference evidence="14" key="1">
    <citation type="submission" date="2022-07" db="EMBL/GenBank/DDBJ databases">
        <title>Draft genome sequence of Zalerion maritima ATCC 34329, a (micro)plastics degrading marine fungus.</title>
        <authorList>
            <person name="Paco A."/>
            <person name="Goncalves M.F.M."/>
            <person name="Rocha-Santos T.A.P."/>
            <person name="Alves A."/>
        </authorList>
    </citation>
    <scope>NUCLEOTIDE SEQUENCE</scope>
    <source>
        <strain evidence="14">ATCC 34329</strain>
    </source>
</reference>
<comment type="cofactor">
    <cofactor evidence="9">
        <name>Mg(2+)</name>
        <dbReference type="ChEBI" id="CHEBI:18420"/>
    </cofactor>
</comment>
<dbReference type="InterPro" id="IPR027417">
    <property type="entry name" value="P-loop_NTPase"/>
</dbReference>
<name>A0AAD5RIW6_9PEZI</name>
<keyword evidence="7 9" id="KW-0234">DNA repair</keyword>
<evidence type="ECO:0000259" key="13">
    <source>
        <dbReference type="Pfam" id="PF21530"/>
    </source>
</evidence>
<keyword evidence="4 9" id="KW-0347">Helicase</keyword>
<dbReference type="Gene3D" id="3.40.50.300">
    <property type="entry name" value="P-loop containing nucleotide triphosphate hydrolases"/>
    <property type="match status" value="2"/>
</dbReference>
<keyword evidence="8" id="KW-0413">Isomerase</keyword>
<dbReference type="InterPro" id="IPR003840">
    <property type="entry name" value="DNA_helicase_dom"/>
</dbReference>
<feature type="region of interest" description="Disordered" evidence="10">
    <location>
        <begin position="110"/>
        <end position="149"/>
    </location>
</feature>
<evidence type="ECO:0000256" key="10">
    <source>
        <dbReference type="SAM" id="MobiDB-lite"/>
    </source>
</evidence>
<comment type="caution">
    <text evidence="14">The sequence shown here is derived from an EMBL/GenBank/DDBJ whole genome shotgun (WGS) entry which is preliminary data.</text>
</comment>
<dbReference type="InterPro" id="IPR051055">
    <property type="entry name" value="PIF1_helicase"/>
</dbReference>
<dbReference type="GO" id="GO:0006310">
    <property type="term" value="P:DNA recombination"/>
    <property type="evidence" value="ECO:0007669"/>
    <property type="project" value="UniProtKB-KW"/>
</dbReference>
<evidence type="ECO:0000256" key="7">
    <source>
        <dbReference type="ARBA" id="ARBA00023204"/>
    </source>
</evidence>
<dbReference type="GO" id="GO:0005524">
    <property type="term" value="F:ATP binding"/>
    <property type="evidence" value="ECO:0007669"/>
    <property type="project" value="UniProtKB-KW"/>
</dbReference>
<dbReference type="AlphaFoldDB" id="A0AAD5RIW6"/>
<keyword evidence="3 9" id="KW-0378">Hydrolase</keyword>
<dbReference type="GO" id="GO:0043139">
    <property type="term" value="F:5'-3' DNA helicase activity"/>
    <property type="evidence" value="ECO:0007669"/>
    <property type="project" value="UniProtKB-EC"/>
</dbReference>
<dbReference type="Pfam" id="PF21530">
    <property type="entry name" value="Pif1_2B_dom"/>
    <property type="match status" value="1"/>
</dbReference>
<dbReference type="PANTHER" id="PTHR47642:SF5">
    <property type="entry name" value="ATP-DEPENDENT DNA HELICASE"/>
    <property type="match status" value="1"/>
</dbReference>
<keyword evidence="15" id="KW-1185">Reference proteome</keyword>
<evidence type="ECO:0000256" key="6">
    <source>
        <dbReference type="ARBA" id="ARBA00023125"/>
    </source>
</evidence>
<protein>
    <recommendedName>
        <fullName evidence="9">ATP-dependent DNA helicase</fullName>
        <ecNumber evidence="9">5.6.2.3</ecNumber>
    </recommendedName>
</protein>
<evidence type="ECO:0000259" key="11">
    <source>
        <dbReference type="Pfam" id="PF02689"/>
    </source>
</evidence>
<feature type="region of interest" description="Disordered" evidence="10">
    <location>
        <begin position="40"/>
        <end position="81"/>
    </location>
</feature>
<accession>A0AAD5RIW6</accession>
<evidence type="ECO:0000256" key="4">
    <source>
        <dbReference type="ARBA" id="ARBA00022806"/>
    </source>
</evidence>
<comment type="catalytic activity">
    <reaction evidence="9">
        <text>ATP + H2O = ADP + phosphate + H(+)</text>
        <dbReference type="Rhea" id="RHEA:13065"/>
        <dbReference type="ChEBI" id="CHEBI:15377"/>
        <dbReference type="ChEBI" id="CHEBI:15378"/>
        <dbReference type="ChEBI" id="CHEBI:30616"/>
        <dbReference type="ChEBI" id="CHEBI:43474"/>
        <dbReference type="ChEBI" id="CHEBI:456216"/>
        <dbReference type="EC" id="5.6.2.3"/>
    </reaction>
</comment>
<evidence type="ECO:0000313" key="14">
    <source>
        <dbReference type="EMBL" id="KAJ2894691.1"/>
    </source>
</evidence>
<dbReference type="Pfam" id="PF02689">
    <property type="entry name" value="Herpes_Helicase"/>
    <property type="match status" value="1"/>
</dbReference>
<dbReference type="GO" id="GO:0000723">
    <property type="term" value="P:telomere maintenance"/>
    <property type="evidence" value="ECO:0007669"/>
    <property type="project" value="InterPro"/>
</dbReference>
<dbReference type="GO" id="GO:0016787">
    <property type="term" value="F:hydrolase activity"/>
    <property type="evidence" value="ECO:0007669"/>
    <property type="project" value="UniProtKB-KW"/>
</dbReference>
<dbReference type="EC" id="5.6.2.3" evidence="9"/>
<evidence type="ECO:0000256" key="2">
    <source>
        <dbReference type="ARBA" id="ARBA00022763"/>
    </source>
</evidence>
<dbReference type="GO" id="GO:0006281">
    <property type="term" value="P:DNA repair"/>
    <property type="evidence" value="ECO:0007669"/>
    <property type="project" value="UniProtKB-KW"/>
</dbReference>
<feature type="domain" description="DNA replication helicase" evidence="11">
    <location>
        <begin position="605"/>
        <end position="655"/>
    </location>
</feature>
<dbReference type="CDD" id="cd18809">
    <property type="entry name" value="SF1_C_RecD"/>
    <property type="match status" value="1"/>
</dbReference>